<evidence type="ECO:0000313" key="6">
    <source>
        <dbReference type="EMBL" id="MQL52117.1"/>
    </source>
</evidence>
<dbReference type="InterPro" id="IPR001714">
    <property type="entry name" value="Pept_M24_MAP"/>
</dbReference>
<accession>A0A6N7IRK4</accession>
<dbReference type="Proteomes" id="UP000441717">
    <property type="component" value="Unassembled WGS sequence"/>
</dbReference>
<dbReference type="EMBL" id="WHYR01000016">
    <property type="protein sequence ID" value="MQL52117.1"/>
    <property type="molecule type" value="Genomic_DNA"/>
</dbReference>
<dbReference type="PROSITE" id="PS00491">
    <property type="entry name" value="PROLINE_PEPTIDASE"/>
    <property type="match status" value="1"/>
</dbReference>
<dbReference type="InterPro" id="IPR036005">
    <property type="entry name" value="Creatinase/aminopeptidase-like"/>
</dbReference>
<keyword evidence="3" id="KW-0378">Hydrolase</keyword>
<evidence type="ECO:0000313" key="7">
    <source>
        <dbReference type="Proteomes" id="UP000441717"/>
    </source>
</evidence>
<evidence type="ECO:0000256" key="3">
    <source>
        <dbReference type="ARBA" id="ARBA00022801"/>
    </source>
</evidence>
<dbReference type="InterPro" id="IPR001131">
    <property type="entry name" value="Peptidase_M24B_aminopep-P_CS"/>
</dbReference>
<evidence type="ECO:0000256" key="2">
    <source>
        <dbReference type="ARBA" id="ARBA00022723"/>
    </source>
</evidence>
<dbReference type="PRINTS" id="PR00599">
    <property type="entry name" value="MAPEPTIDASE"/>
</dbReference>
<dbReference type="InterPro" id="IPR029149">
    <property type="entry name" value="Creatin/AminoP/Spt16_N"/>
</dbReference>
<dbReference type="Pfam" id="PF01321">
    <property type="entry name" value="Creatinase_N"/>
    <property type="match status" value="1"/>
</dbReference>
<evidence type="ECO:0000259" key="4">
    <source>
        <dbReference type="Pfam" id="PF00557"/>
    </source>
</evidence>
<dbReference type="PANTHER" id="PTHR46112:SF3">
    <property type="entry name" value="AMINOPEPTIDASE YPDF"/>
    <property type="match status" value="1"/>
</dbReference>
<name>A0A6N7IRK4_9FIRM</name>
<dbReference type="InterPro" id="IPR000587">
    <property type="entry name" value="Creatinase_N"/>
</dbReference>
<dbReference type="FunFam" id="3.90.230.10:FF:000014">
    <property type="entry name" value="Aminopeptidase P family protein"/>
    <property type="match status" value="1"/>
</dbReference>
<dbReference type="GO" id="GO:0008235">
    <property type="term" value="F:metalloexopeptidase activity"/>
    <property type="evidence" value="ECO:0007669"/>
    <property type="project" value="UniProtKB-ARBA"/>
</dbReference>
<dbReference type="AlphaFoldDB" id="A0A6N7IRK4"/>
<reference evidence="6 7" key="1">
    <citation type="submission" date="2019-10" db="EMBL/GenBank/DDBJ databases">
        <title>Comparative genomics of sulfur disproportionating microorganisms.</title>
        <authorList>
            <person name="Ward L.M."/>
            <person name="Bertran E."/>
            <person name="Johnston D."/>
        </authorList>
    </citation>
    <scope>NUCLEOTIDE SEQUENCE [LARGE SCALE GENOMIC DNA]</scope>
    <source>
        <strain evidence="6 7">DSM 14055</strain>
    </source>
</reference>
<dbReference type="Gene3D" id="3.90.230.10">
    <property type="entry name" value="Creatinase/methionine aminopeptidase superfamily"/>
    <property type="match status" value="1"/>
</dbReference>
<dbReference type="Gene3D" id="3.40.350.10">
    <property type="entry name" value="Creatinase/prolidase N-terminal domain"/>
    <property type="match status" value="1"/>
</dbReference>
<dbReference type="CDD" id="cd01092">
    <property type="entry name" value="APP-like"/>
    <property type="match status" value="1"/>
</dbReference>
<keyword evidence="7" id="KW-1185">Reference proteome</keyword>
<organism evidence="6 7">
    <name type="scientific">Desulfofundulus thermobenzoicus</name>
    <dbReference type="NCBI Taxonomy" id="29376"/>
    <lineage>
        <taxon>Bacteria</taxon>
        <taxon>Bacillati</taxon>
        <taxon>Bacillota</taxon>
        <taxon>Clostridia</taxon>
        <taxon>Eubacteriales</taxon>
        <taxon>Peptococcaceae</taxon>
        <taxon>Desulfofundulus</taxon>
    </lineage>
</organism>
<feature type="domain" description="Peptidase M24" evidence="4">
    <location>
        <begin position="155"/>
        <end position="358"/>
    </location>
</feature>
<comment type="similarity">
    <text evidence="1">Belongs to the peptidase M24B family.</text>
</comment>
<gene>
    <name evidence="6" type="ORF">GFC01_07500</name>
</gene>
<evidence type="ECO:0000259" key="5">
    <source>
        <dbReference type="Pfam" id="PF01321"/>
    </source>
</evidence>
<protein>
    <submittedName>
        <fullName evidence="6">M24 family metallopeptidase</fullName>
    </submittedName>
</protein>
<dbReference type="SUPFAM" id="SSF55920">
    <property type="entry name" value="Creatinase/aminopeptidase"/>
    <property type="match status" value="1"/>
</dbReference>
<dbReference type="GO" id="GO:0004177">
    <property type="term" value="F:aminopeptidase activity"/>
    <property type="evidence" value="ECO:0007669"/>
    <property type="project" value="UniProtKB-ARBA"/>
</dbReference>
<feature type="domain" description="Creatinase N-terminal" evidence="5">
    <location>
        <begin position="22"/>
        <end position="146"/>
    </location>
</feature>
<comment type="caution">
    <text evidence="6">The sequence shown here is derived from an EMBL/GenBank/DDBJ whole genome shotgun (WGS) entry which is preliminary data.</text>
</comment>
<dbReference type="OrthoDB" id="9806388at2"/>
<sequence>MAWPCGRRWNWRKTGGATVPDRIDRLRAKLAGEKVDAFLVLRPENRFYLSGFTGTAGALLVTPREVFFLADFRYVEQARSQCTRCQVVMFKDSLHELLRENLPRWGVFRLGCEGDYLTYKQFATFREKLEGITLVPLYGIVENLRQAKEEAELDIISRAVSIADLAFSHIMGLLKPGITEWDVALELEFFMRRHGASKNAFETIVASGPRGAMPHGVASHRVIQPGDLVTMDFGCQYQGYHSDITRTVAVGRSPDAHQREIYNLVLSAQRAALAAVRAGVKACDVDRAAREVIEGAGYGDNFGHSTGHGVGLAVHEEPSVSKKNENPLEPGMVITIEPGVYISGWGGVRIEDMVVVEEGGCRVLTGAPKDTLLICPC</sequence>
<dbReference type="GO" id="GO:0046872">
    <property type="term" value="F:metal ion binding"/>
    <property type="evidence" value="ECO:0007669"/>
    <property type="project" value="UniProtKB-KW"/>
</dbReference>
<dbReference type="InterPro" id="IPR000994">
    <property type="entry name" value="Pept_M24"/>
</dbReference>
<dbReference type="InterPro" id="IPR050659">
    <property type="entry name" value="Peptidase_M24B"/>
</dbReference>
<proteinExistence type="inferred from homology"/>
<dbReference type="PANTHER" id="PTHR46112">
    <property type="entry name" value="AMINOPEPTIDASE"/>
    <property type="match status" value="1"/>
</dbReference>
<evidence type="ECO:0000256" key="1">
    <source>
        <dbReference type="ARBA" id="ARBA00008766"/>
    </source>
</evidence>
<dbReference type="Pfam" id="PF00557">
    <property type="entry name" value="Peptidase_M24"/>
    <property type="match status" value="1"/>
</dbReference>
<keyword evidence="2" id="KW-0479">Metal-binding</keyword>